<evidence type="ECO:0000313" key="2">
    <source>
        <dbReference type="Proteomes" id="UP000287033"/>
    </source>
</evidence>
<organism evidence="1 2">
    <name type="scientific">Chiloscyllium punctatum</name>
    <name type="common">Brownbanded bambooshark</name>
    <name type="synonym">Hemiscyllium punctatum</name>
    <dbReference type="NCBI Taxonomy" id="137246"/>
    <lineage>
        <taxon>Eukaryota</taxon>
        <taxon>Metazoa</taxon>
        <taxon>Chordata</taxon>
        <taxon>Craniata</taxon>
        <taxon>Vertebrata</taxon>
        <taxon>Chondrichthyes</taxon>
        <taxon>Elasmobranchii</taxon>
        <taxon>Galeomorphii</taxon>
        <taxon>Galeoidea</taxon>
        <taxon>Orectolobiformes</taxon>
        <taxon>Hemiscylliidae</taxon>
        <taxon>Chiloscyllium</taxon>
    </lineage>
</organism>
<dbReference type="AlphaFoldDB" id="A0A401REN8"/>
<gene>
    <name evidence="1" type="ORF">chiPu_0020346</name>
</gene>
<reference evidence="1 2" key="1">
    <citation type="journal article" date="2018" name="Nat. Ecol. Evol.">
        <title>Shark genomes provide insights into elasmobranch evolution and the origin of vertebrates.</title>
        <authorList>
            <person name="Hara Y"/>
            <person name="Yamaguchi K"/>
            <person name="Onimaru K"/>
            <person name="Kadota M"/>
            <person name="Koyanagi M"/>
            <person name="Keeley SD"/>
            <person name="Tatsumi K"/>
            <person name="Tanaka K"/>
            <person name="Motone F"/>
            <person name="Kageyama Y"/>
            <person name="Nozu R"/>
            <person name="Adachi N"/>
            <person name="Nishimura O"/>
            <person name="Nakagawa R"/>
            <person name="Tanegashima C"/>
            <person name="Kiyatake I"/>
            <person name="Matsumoto R"/>
            <person name="Murakumo K"/>
            <person name="Nishida K"/>
            <person name="Terakita A"/>
            <person name="Kuratani S"/>
            <person name="Sato K"/>
            <person name="Hyodo S Kuraku.S."/>
        </authorList>
    </citation>
    <scope>NUCLEOTIDE SEQUENCE [LARGE SCALE GENOMIC DNA]</scope>
</reference>
<evidence type="ECO:0000313" key="1">
    <source>
        <dbReference type="EMBL" id="GCC16597.1"/>
    </source>
</evidence>
<accession>A0A401REN8</accession>
<dbReference type="Proteomes" id="UP000287033">
    <property type="component" value="Unassembled WGS sequence"/>
</dbReference>
<proteinExistence type="predicted"/>
<keyword evidence="2" id="KW-1185">Reference proteome</keyword>
<sequence>MLARYNERQRQASLKTAMRMVFDPKRACSKTERRSCKDTTGNADGNHHVERVDTVMQSVRARFTEESMETREISMLGAPTLLGSAFIGVEQGEFGHRLRARHSPGEASIQMEQRALGHQAVGSNLSWRSFYGHVTGNIGTSSWGKGCLASLI</sequence>
<comment type="caution">
    <text evidence="1">The sequence shown here is derived from an EMBL/GenBank/DDBJ whole genome shotgun (WGS) entry which is preliminary data.</text>
</comment>
<name>A0A401REN8_CHIPU</name>
<dbReference type="EMBL" id="BEZZ01002535">
    <property type="protein sequence ID" value="GCC16597.1"/>
    <property type="molecule type" value="Genomic_DNA"/>
</dbReference>
<protein>
    <submittedName>
        <fullName evidence="1">Uncharacterized protein</fullName>
    </submittedName>
</protein>